<comment type="similarity">
    <text evidence="2 5">Belongs to the HSF family.</text>
</comment>
<dbReference type="Gene3D" id="1.10.10.10">
    <property type="entry name" value="Winged helix-like DNA-binding domain superfamily/Winged helix DNA-binding domain"/>
    <property type="match status" value="1"/>
</dbReference>
<dbReference type="SMART" id="SM00415">
    <property type="entry name" value="HSF"/>
    <property type="match status" value="1"/>
</dbReference>
<keyword evidence="4" id="KW-0539">Nucleus</keyword>
<proteinExistence type="inferred from homology"/>
<evidence type="ECO:0000313" key="7">
    <source>
        <dbReference type="Ensembl" id="ENSCLMP00005025619.1"/>
    </source>
</evidence>
<evidence type="ECO:0000256" key="3">
    <source>
        <dbReference type="ARBA" id="ARBA00023125"/>
    </source>
</evidence>
<comment type="subcellular location">
    <subcellularLocation>
        <location evidence="1">Nucleus</location>
    </subcellularLocation>
</comment>
<evidence type="ECO:0000256" key="5">
    <source>
        <dbReference type="RuleBase" id="RU004020"/>
    </source>
</evidence>
<dbReference type="PANTHER" id="PTHR10015:SF336">
    <property type="entry name" value="HEAT SHOCK TRANSCRIPTION FACTOR, Y-LINKED"/>
    <property type="match status" value="1"/>
</dbReference>
<evidence type="ECO:0000259" key="6">
    <source>
        <dbReference type="SMART" id="SM00415"/>
    </source>
</evidence>
<dbReference type="Ensembl" id="ENSCLMT00005026770.1">
    <property type="protein sequence ID" value="ENSCLMP00005025619.1"/>
    <property type="gene ID" value="ENSCLMG00005012577.1"/>
</dbReference>
<feature type="domain" description="HSF-type DNA-binding" evidence="6">
    <location>
        <begin position="10"/>
        <end position="122"/>
    </location>
</feature>
<dbReference type="Proteomes" id="UP000694565">
    <property type="component" value="Unplaced"/>
</dbReference>
<keyword evidence="3" id="KW-0238">DNA-binding</keyword>
<sequence>VMEFLLGTINPNNFPAKLWRLVNNPANIAIRWNEQGHVIIIDQHLFEEQILSPSSSASDNVDAFKTTNFSSFVRQLNLYGFKKADMTAKDVSVQWDCVRYHYFYNPNFLRNRPELVASLRRLTVQNKAMIQAGLDVKNRGRSQFRRYSGGYEGRDTDVTRGECHRMTVSGEVALDSNGHTRNYSLMSPPHQEFSHPYHINKAQATMAHNGTPVPPRFLTRGHGAALSPSAFVTDKGIPVSFSQHYPTGAASNANAMHIQQGLLACSSRGNPNYTFNAQYQPGYYSPREHDISYPVSMLRHVDHKQDSKTKEHQEVKKCDINLDTVFQIADGVMQTPPNSSLVRVVTPQKPGPVLVPFSGNNPAGTVKSNHLSPVTVRADLVSFQQEESVISLTEQLPEDAICEVSLDIVDFLKEFSSSFLKTRYFAEEWLDDVRLAVCK</sequence>
<dbReference type="GO" id="GO:0003700">
    <property type="term" value="F:DNA-binding transcription factor activity"/>
    <property type="evidence" value="ECO:0007669"/>
    <property type="project" value="InterPro"/>
</dbReference>
<dbReference type="Pfam" id="PF00447">
    <property type="entry name" value="HSF_DNA-bind"/>
    <property type="match status" value="1"/>
</dbReference>
<dbReference type="InterPro" id="IPR036390">
    <property type="entry name" value="WH_DNA-bd_sf"/>
</dbReference>
<reference evidence="7" key="2">
    <citation type="submission" date="2025-09" db="UniProtKB">
        <authorList>
            <consortium name="Ensembl"/>
        </authorList>
    </citation>
    <scope>IDENTIFICATION</scope>
</reference>
<dbReference type="InterPro" id="IPR036388">
    <property type="entry name" value="WH-like_DNA-bd_sf"/>
</dbReference>
<name>A0A8C2ZDU1_CYCLU</name>
<dbReference type="AlphaFoldDB" id="A0A8C2ZDU1"/>
<evidence type="ECO:0000256" key="4">
    <source>
        <dbReference type="ARBA" id="ARBA00023242"/>
    </source>
</evidence>
<evidence type="ECO:0000256" key="2">
    <source>
        <dbReference type="ARBA" id="ARBA00006403"/>
    </source>
</evidence>
<dbReference type="GO" id="GO:0005634">
    <property type="term" value="C:nucleus"/>
    <property type="evidence" value="ECO:0007669"/>
    <property type="project" value="UniProtKB-SubCell"/>
</dbReference>
<dbReference type="InterPro" id="IPR000232">
    <property type="entry name" value="HSF_DNA-bd"/>
</dbReference>
<dbReference type="GeneTree" id="ENSGT00510000048674"/>
<accession>A0A8C2ZDU1</accession>
<evidence type="ECO:0000313" key="8">
    <source>
        <dbReference type="Proteomes" id="UP000694565"/>
    </source>
</evidence>
<dbReference type="GO" id="GO:0043565">
    <property type="term" value="F:sequence-specific DNA binding"/>
    <property type="evidence" value="ECO:0007669"/>
    <property type="project" value="InterPro"/>
</dbReference>
<keyword evidence="8" id="KW-1185">Reference proteome</keyword>
<protein>
    <recommendedName>
        <fullName evidence="6">HSF-type DNA-binding domain-containing protein</fullName>
    </recommendedName>
</protein>
<reference evidence="7" key="1">
    <citation type="submission" date="2025-08" db="UniProtKB">
        <authorList>
            <consortium name="Ensembl"/>
        </authorList>
    </citation>
    <scope>IDENTIFICATION</scope>
</reference>
<dbReference type="PANTHER" id="PTHR10015">
    <property type="entry name" value="HEAT SHOCK TRANSCRIPTION FACTOR"/>
    <property type="match status" value="1"/>
</dbReference>
<dbReference type="SUPFAM" id="SSF46785">
    <property type="entry name" value="Winged helix' DNA-binding domain"/>
    <property type="match status" value="1"/>
</dbReference>
<evidence type="ECO:0000256" key="1">
    <source>
        <dbReference type="ARBA" id="ARBA00004123"/>
    </source>
</evidence>
<organism evidence="7 8">
    <name type="scientific">Cyclopterus lumpus</name>
    <name type="common">Lumpsucker</name>
    <dbReference type="NCBI Taxonomy" id="8103"/>
    <lineage>
        <taxon>Eukaryota</taxon>
        <taxon>Metazoa</taxon>
        <taxon>Chordata</taxon>
        <taxon>Craniata</taxon>
        <taxon>Vertebrata</taxon>
        <taxon>Euteleostomi</taxon>
        <taxon>Actinopterygii</taxon>
        <taxon>Neopterygii</taxon>
        <taxon>Teleostei</taxon>
        <taxon>Neoteleostei</taxon>
        <taxon>Acanthomorphata</taxon>
        <taxon>Eupercaria</taxon>
        <taxon>Perciformes</taxon>
        <taxon>Cottioidei</taxon>
        <taxon>Cottales</taxon>
        <taxon>Cyclopteridae</taxon>
        <taxon>Cyclopterus</taxon>
    </lineage>
</organism>